<evidence type="ECO:0000313" key="2">
    <source>
        <dbReference type="EMBL" id="GHI22252.1"/>
    </source>
</evidence>
<keyword evidence="3" id="KW-1185">Reference proteome</keyword>
<sequence>MPGCRARGCGRVRPGRFRFAWSARPRAAGSLSPVRRPGPHAGAGAGGAEVAQGAVEVKSAKPLGSWRPKEPCSKMP</sequence>
<gene>
    <name evidence="2" type="ORF">Shyd_36230</name>
</gene>
<dbReference type="EMBL" id="BNDW01000019">
    <property type="protein sequence ID" value="GHI22252.1"/>
    <property type="molecule type" value="Genomic_DNA"/>
</dbReference>
<protein>
    <submittedName>
        <fullName evidence="2">Uncharacterized protein</fullName>
    </submittedName>
</protein>
<dbReference type="Proteomes" id="UP001052739">
    <property type="component" value="Unassembled WGS sequence"/>
</dbReference>
<reference evidence="2" key="1">
    <citation type="submission" date="2024-05" db="EMBL/GenBank/DDBJ databases">
        <title>Whole genome shotgun sequence of Streptomyces hydrogenans NBRC 13475.</title>
        <authorList>
            <person name="Komaki H."/>
            <person name="Tamura T."/>
        </authorList>
    </citation>
    <scope>NUCLEOTIDE SEQUENCE</scope>
    <source>
        <strain evidence="2">NBRC 13475</strain>
    </source>
</reference>
<name>A0ABQ3PB43_9ACTN</name>
<evidence type="ECO:0000313" key="3">
    <source>
        <dbReference type="Proteomes" id="UP001052739"/>
    </source>
</evidence>
<organism evidence="2 3">
    <name type="scientific">Streptomyces hydrogenans</name>
    <dbReference type="NCBI Taxonomy" id="1873719"/>
    <lineage>
        <taxon>Bacteria</taxon>
        <taxon>Bacillati</taxon>
        <taxon>Actinomycetota</taxon>
        <taxon>Actinomycetes</taxon>
        <taxon>Kitasatosporales</taxon>
        <taxon>Streptomycetaceae</taxon>
        <taxon>Streptomyces</taxon>
    </lineage>
</organism>
<accession>A0ABQ3PB43</accession>
<proteinExistence type="predicted"/>
<comment type="caution">
    <text evidence="2">The sequence shown here is derived from an EMBL/GenBank/DDBJ whole genome shotgun (WGS) entry which is preliminary data.</text>
</comment>
<feature type="region of interest" description="Disordered" evidence="1">
    <location>
        <begin position="24"/>
        <end position="52"/>
    </location>
</feature>
<evidence type="ECO:0000256" key="1">
    <source>
        <dbReference type="SAM" id="MobiDB-lite"/>
    </source>
</evidence>